<evidence type="ECO:0000256" key="6">
    <source>
        <dbReference type="SAM" id="Coils"/>
    </source>
</evidence>
<evidence type="ECO:0000256" key="1">
    <source>
        <dbReference type="ARBA" id="ARBA00004141"/>
    </source>
</evidence>
<proteinExistence type="predicted"/>
<dbReference type="OrthoDB" id="5392779at2759"/>
<dbReference type="PANTHER" id="PTHR47840">
    <property type="entry name" value="ZN(II)2CYS6 TRANSCRIPTION FACTOR (EUROFUNG)-RELATED"/>
    <property type="match status" value="1"/>
</dbReference>
<keyword evidence="6" id="KW-0175">Coiled coil</keyword>
<evidence type="ECO:0000259" key="9">
    <source>
        <dbReference type="PROSITE" id="PS50048"/>
    </source>
</evidence>
<dbReference type="Pfam" id="PF00172">
    <property type="entry name" value="Zn_clus"/>
    <property type="match status" value="1"/>
</dbReference>
<feature type="transmembrane region" description="Helical" evidence="8">
    <location>
        <begin position="948"/>
        <end position="971"/>
    </location>
</feature>
<feature type="compositionally biased region" description="Basic and acidic residues" evidence="7">
    <location>
        <begin position="897"/>
        <end position="906"/>
    </location>
</feature>
<evidence type="ECO:0000256" key="7">
    <source>
        <dbReference type="SAM" id="MobiDB-lite"/>
    </source>
</evidence>
<feature type="coiled-coil region" evidence="6">
    <location>
        <begin position="80"/>
        <end position="107"/>
    </location>
</feature>
<dbReference type="PROSITE" id="PS50048">
    <property type="entry name" value="ZN2_CY6_FUNGAL_2"/>
    <property type="match status" value="1"/>
</dbReference>
<dbReference type="Proteomes" id="UP000566819">
    <property type="component" value="Unassembled WGS sequence"/>
</dbReference>
<dbReference type="GO" id="GO:0006351">
    <property type="term" value="P:DNA-templated transcription"/>
    <property type="evidence" value="ECO:0007669"/>
    <property type="project" value="InterPro"/>
</dbReference>
<dbReference type="PANTHER" id="PTHR47840:SF1">
    <property type="entry name" value="ZN(II)2CYS6 TRANSCRIPTION FACTOR (EUROFUNG)"/>
    <property type="match status" value="1"/>
</dbReference>
<keyword evidence="2" id="KW-0479">Metal-binding</keyword>
<feature type="compositionally biased region" description="Polar residues" evidence="7">
    <location>
        <begin position="874"/>
        <end position="896"/>
    </location>
</feature>
<dbReference type="PROSITE" id="PS00463">
    <property type="entry name" value="ZN2_CY6_FUNGAL_1"/>
    <property type="match status" value="1"/>
</dbReference>
<keyword evidence="3" id="KW-0805">Transcription regulation</keyword>
<keyword evidence="5" id="KW-0539">Nucleus</keyword>
<evidence type="ECO:0000313" key="10">
    <source>
        <dbReference type="EMBL" id="KAF4626677.1"/>
    </source>
</evidence>
<feature type="transmembrane region" description="Helical" evidence="8">
    <location>
        <begin position="1094"/>
        <end position="1114"/>
    </location>
</feature>
<dbReference type="SUPFAM" id="SSF57701">
    <property type="entry name" value="Zn2/Cys6 DNA-binding domain"/>
    <property type="match status" value="1"/>
</dbReference>
<feature type="transmembrane region" description="Helical" evidence="8">
    <location>
        <begin position="991"/>
        <end position="1013"/>
    </location>
</feature>
<evidence type="ECO:0000256" key="5">
    <source>
        <dbReference type="ARBA" id="ARBA00023242"/>
    </source>
</evidence>
<keyword evidence="8" id="KW-0472">Membrane</keyword>
<feature type="domain" description="Zn(2)-C6 fungal-type" evidence="9">
    <location>
        <begin position="28"/>
        <end position="59"/>
    </location>
</feature>
<dbReference type="Gene3D" id="1.20.1250.20">
    <property type="entry name" value="MFS general substrate transporter like domains"/>
    <property type="match status" value="1"/>
</dbReference>
<dbReference type="InterPro" id="IPR007219">
    <property type="entry name" value="XnlR_reg_dom"/>
</dbReference>
<dbReference type="EMBL" id="JAAMPI010001106">
    <property type="protein sequence ID" value="KAF4626677.1"/>
    <property type="molecule type" value="Genomic_DNA"/>
</dbReference>
<feature type="region of interest" description="Disordered" evidence="7">
    <location>
        <begin position="1"/>
        <end position="22"/>
    </location>
</feature>
<feature type="transmembrane region" description="Helical" evidence="8">
    <location>
        <begin position="741"/>
        <end position="760"/>
    </location>
</feature>
<dbReference type="SUPFAM" id="SSF103473">
    <property type="entry name" value="MFS general substrate transporter"/>
    <property type="match status" value="1"/>
</dbReference>
<dbReference type="GO" id="GO:0022857">
    <property type="term" value="F:transmembrane transporter activity"/>
    <property type="evidence" value="ECO:0007669"/>
    <property type="project" value="InterPro"/>
</dbReference>
<dbReference type="InterPro" id="IPR011701">
    <property type="entry name" value="MFS"/>
</dbReference>
<feature type="region of interest" description="Disordered" evidence="7">
    <location>
        <begin position="851"/>
        <end position="906"/>
    </location>
</feature>
<gene>
    <name evidence="10" type="ORF">G7Y89_g11477</name>
</gene>
<organism evidence="10 11">
    <name type="scientific">Cudoniella acicularis</name>
    <dbReference type="NCBI Taxonomy" id="354080"/>
    <lineage>
        <taxon>Eukaryota</taxon>
        <taxon>Fungi</taxon>
        <taxon>Dikarya</taxon>
        <taxon>Ascomycota</taxon>
        <taxon>Pezizomycotina</taxon>
        <taxon>Leotiomycetes</taxon>
        <taxon>Helotiales</taxon>
        <taxon>Tricladiaceae</taxon>
        <taxon>Cudoniella</taxon>
    </lineage>
</organism>
<dbReference type="CDD" id="cd00067">
    <property type="entry name" value="GAL4"/>
    <property type="match status" value="1"/>
</dbReference>
<sequence length="1183" mass="132395">MSSVASNEPTGEFSGEPPRKRVRKGTKSCWECKRRKIRCQLSSEDVPVCSGCLARGTTCLSQEYPEEREPSSNTQIGERLGRVERLLEKLIDKISAYEEDERAQKDMLTPESLGGDVLTPYASNTGSGTQDTTPFMSLFDNSVIGRRETIPSQGSTPVTHPIRTKTPSCRVPKLERVRQTLVDLLPTQRDADLIVQHSNCSLLIHIMLQHAADPSGGESESDHIASVFHLEEVAKKHPVEIARTILYLAVCLQQLNPSFDRSKLSLLPTIEARIDRYLSTVQALITSDDELVSSMEGLECLTLQGMYHVNAGSPKRAWLTFRRALNVGQFMGIDRKTTELPGGRIMWFQIVHADRYLALLLGLPVGSKDDPFEPGETFQNPDIDKDMLFGRKLCVLSGRIMDRNQAENSHAYATTQDIDEKLEQLSREMPASWWEIPTYFADDRSKEAKLQFDRLMVQIWYFQLESLLHLPFMLRAATERRYDYSKFSCLKASRQMMYRYLAMQGAANKAFCCKVVDFGALTATITLLLGLLEPPNISQTYETRDQRETDRGLINAMLKSLEEMSQGGKDVIATQSINVINSLLSVDTPSGRAAGNLRLTIPYFGTISIIRPATSSSNPLPNQNTQSITVDHSVMHAQASEASASWPNAPSLQTPDPNFPMKKAMDQNLDETALRNLEEELHTEIYPGTEIMRDVGTHHFVKASAGAHSVLVPQPSDNEHDPLAPMFGDYIEAFDSDLEKVVQFTGVAILVLGFSNFIWLNGIGAGPAETAQSAITSDVIFLHDRGKFQTLYFAFYFGSLMVGPIISGPMAQRYGWRSFWWFNTAVLGFTVICCIFLFPETKFNRAFAPTHSVVSSTPPLNKGSAERVEISEGDVQTPQANNERNPVNPENSASAEKQSRQQGDDTLTHVHTHQDPWLGRGKPSKAQWKLFQPYEGNFLLELWLPWKLFLFPIVEFAAFVVSWSASSFLTLNLTQSQVFAAPPYNFTPQKIGLFNFAILIGGFLGLITAGPLSDAIAARLTKRNKGIREPEMRLLAMIPYVIIMVIGNVVVALGYQNSWDWKVIVIIGYTCAGIQVAALPAISSTYAIDSYKPVTGAIFVNITVNKNVWGYGFSKFITPWTVKSGYIPPIMTNMSLVLLWCLTGIIFWFYGKTFRKWSRNDKVHKSNKFCFMMVLKIPFLDAY</sequence>
<keyword evidence="8" id="KW-1133">Transmembrane helix</keyword>
<name>A0A8H4REF6_9HELO</name>
<accession>A0A8H4REF6</accession>
<comment type="subcellular location">
    <subcellularLocation>
        <location evidence="1">Membrane</location>
        <topology evidence="1">Multi-pass membrane protein</topology>
    </subcellularLocation>
</comment>
<feature type="transmembrane region" description="Helical" evidence="8">
    <location>
        <begin position="1126"/>
        <end position="1150"/>
    </location>
</feature>
<dbReference type="Gene3D" id="4.10.240.10">
    <property type="entry name" value="Zn(2)-C6 fungal-type DNA-binding domain"/>
    <property type="match status" value="1"/>
</dbReference>
<feature type="transmembrane region" description="Helical" evidence="8">
    <location>
        <begin position="1034"/>
        <end position="1055"/>
    </location>
</feature>
<keyword evidence="11" id="KW-1185">Reference proteome</keyword>
<dbReference type="GO" id="GO:0003677">
    <property type="term" value="F:DNA binding"/>
    <property type="evidence" value="ECO:0007669"/>
    <property type="project" value="InterPro"/>
</dbReference>
<evidence type="ECO:0000256" key="2">
    <source>
        <dbReference type="ARBA" id="ARBA00022723"/>
    </source>
</evidence>
<feature type="transmembrane region" description="Helical" evidence="8">
    <location>
        <begin position="1061"/>
        <end position="1082"/>
    </location>
</feature>
<feature type="transmembrane region" description="Helical" evidence="8">
    <location>
        <begin position="790"/>
        <end position="807"/>
    </location>
</feature>
<dbReference type="CDD" id="cd12148">
    <property type="entry name" value="fungal_TF_MHR"/>
    <property type="match status" value="1"/>
</dbReference>
<dbReference type="AlphaFoldDB" id="A0A8H4REF6"/>
<evidence type="ECO:0000313" key="11">
    <source>
        <dbReference type="Proteomes" id="UP000566819"/>
    </source>
</evidence>
<dbReference type="SMART" id="SM00066">
    <property type="entry name" value="GAL4"/>
    <property type="match status" value="1"/>
</dbReference>
<dbReference type="GO" id="GO:0008270">
    <property type="term" value="F:zinc ion binding"/>
    <property type="evidence" value="ECO:0007669"/>
    <property type="project" value="InterPro"/>
</dbReference>
<dbReference type="InterPro" id="IPR001138">
    <property type="entry name" value="Zn2Cys6_DnaBD"/>
</dbReference>
<dbReference type="GO" id="GO:0000981">
    <property type="term" value="F:DNA-binding transcription factor activity, RNA polymerase II-specific"/>
    <property type="evidence" value="ECO:0007669"/>
    <property type="project" value="InterPro"/>
</dbReference>
<dbReference type="GO" id="GO:0016020">
    <property type="term" value="C:membrane"/>
    <property type="evidence" value="ECO:0007669"/>
    <property type="project" value="UniProtKB-SubCell"/>
</dbReference>
<evidence type="ECO:0000256" key="3">
    <source>
        <dbReference type="ARBA" id="ARBA00023015"/>
    </source>
</evidence>
<reference evidence="10 11" key="1">
    <citation type="submission" date="2020-03" db="EMBL/GenBank/DDBJ databases">
        <title>Draft Genome Sequence of Cudoniella acicularis.</title>
        <authorList>
            <person name="Buettner E."/>
            <person name="Kellner H."/>
        </authorList>
    </citation>
    <scope>NUCLEOTIDE SEQUENCE [LARGE SCALE GENOMIC DNA]</scope>
    <source>
        <strain evidence="10 11">DSM 108380</strain>
    </source>
</reference>
<dbReference type="InterPro" id="IPR036864">
    <property type="entry name" value="Zn2-C6_fun-type_DNA-bd_sf"/>
</dbReference>
<keyword evidence="8" id="KW-0812">Transmembrane</keyword>
<dbReference type="InterPro" id="IPR036259">
    <property type="entry name" value="MFS_trans_sf"/>
</dbReference>
<keyword evidence="4" id="KW-0804">Transcription</keyword>
<protein>
    <recommendedName>
        <fullName evidence="9">Zn(2)-C6 fungal-type domain-containing protein</fullName>
    </recommendedName>
</protein>
<dbReference type="SMART" id="SM00906">
    <property type="entry name" value="Fungal_trans"/>
    <property type="match status" value="1"/>
</dbReference>
<dbReference type="Pfam" id="PF07690">
    <property type="entry name" value="MFS_1"/>
    <property type="match status" value="1"/>
</dbReference>
<feature type="transmembrane region" description="Helical" evidence="8">
    <location>
        <begin position="819"/>
        <end position="838"/>
    </location>
</feature>
<evidence type="ECO:0000256" key="8">
    <source>
        <dbReference type="SAM" id="Phobius"/>
    </source>
</evidence>
<evidence type="ECO:0000256" key="4">
    <source>
        <dbReference type="ARBA" id="ARBA00023163"/>
    </source>
</evidence>
<comment type="caution">
    <text evidence="10">The sequence shown here is derived from an EMBL/GenBank/DDBJ whole genome shotgun (WGS) entry which is preliminary data.</text>
</comment>